<comment type="function">
    <text evidence="7">May play the central regulatory role in sporulation. It may be an element of the effector pathway responsible for the activation of sporulation genes in response to nutritional stress. Spo0A may act in concert with spo0H (a sigma factor) to control the expression of some genes that are critical to the sporulation process.</text>
</comment>
<dbReference type="InterPro" id="IPR036388">
    <property type="entry name" value="WH-like_DNA-bd_sf"/>
</dbReference>
<dbReference type="PROSITE" id="PS50110">
    <property type="entry name" value="RESPONSE_REGULATORY"/>
    <property type="match status" value="1"/>
</dbReference>
<keyword evidence="13" id="KW-1185">Reference proteome</keyword>
<dbReference type="InterPro" id="IPR001789">
    <property type="entry name" value="Sig_transdc_resp-reg_receiver"/>
</dbReference>
<sequence>MSCAVGEQDKTRILVVEDETSLARFLQLELNHEGYAVETARNGYEALGRISEGRWDLVLLDLMLPGMDGLEVCRRIREQTDVPIIMLTARDATEDKVKGLDTGADDYITKPFAVEELLARIRAHLRRAGTFRREGNKLIIGDLVICRDTRQVTRAGRFISLTRREFDLLSYLAENAGLVLSRETILDRVWGFDYYGNTNVVDVYIRYLRAKIDEPFPTRLLHTVRGVGYTLREDK</sequence>
<dbReference type="Pfam" id="PF00486">
    <property type="entry name" value="Trans_reg_C"/>
    <property type="match status" value="1"/>
</dbReference>
<dbReference type="AlphaFoldDB" id="A0A6N7IQ00"/>
<dbReference type="SMART" id="SM00862">
    <property type="entry name" value="Trans_reg_C"/>
    <property type="match status" value="1"/>
</dbReference>
<keyword evidence="3" id="KW-0902">Two-component regulatory system</keyword>
<evidence type="ECO:0000256" key="2">
    <source>
        <dbReference type="ARBA" id="ARBA00022553"/>
    </source>
</evidence>
<dbReference type="Proteomes" id="UP000441717">
    <property type="component" value="Unassembled WGS sequence"/>
</dbReference>
<dbReference type="Gene3D" id="6.10.250.690">
    <property type="match status" value="1"/>
</dbReference>
<evidence type="ECO:0000313" key="13">
    <source>
        <dbReference type="Proteomes" id="UP000441717"/>
    </source>
</evidence>
<reference evidence="12 13" key="1">
    <citation type="submission" date="2019-10" db="EMBL/GenBank/DDBJ databases">
        <title>Comparative genomics of sulfur disproportionating microorganisms.</title>
        <authorList>
            <person name="Ward L.M."/>
            <person name="Bertran E."/>
            <person name="Johnston D."/>
        </authorList>
    </citation>
    <scope>NUCLEOTIDE SEQUENCE [LARGE SCALE GENOMIC DNA]</scope>
    <source>
        <strain evidence="12 13">DSM 14055</strain>
    </source>
</reference>
<keyword evidence="4" id="KW-0805">Transcription regulation</keyword>
<dbReference type="Gene3D" id="3.40.50.2300">
    <property type="match status" value="1"/>
</dbReference>
<dbReference type="PROSITE" id="PS51755">
    <property type="entry name" value="OMPR_PHOB"/>
    <property type="match status" value="1"/>
</dbReference>
<evidence type="ECO:0000256" key="8">
    <source>
        <dbReference type="PROSITE-ProRule" id="PRU00169"/>
    </source>
</evidence>
<dbReference type="EMBL" id="WHYR01000010">
    <property type="protein sequence ID" value="MQL51649.1"/>
    <property type="molecule type" value="Genomic_DNA"/>
</dbReference>
<dbReference type="InterPro" id="IPR039420">
    <property type="entry name" value="WalR-like"/>
</dbReference>
<dbReference type="SUPFAM" id="SSF52172">
    <property type="entry name" value="CheY-like"/>
    <property type="match status" value="1"/>
</dbReference>
<organism evidence="12 13">
    <name type="scientific">Desulfofundulus thermobenzoicus</name>
    <dbReference type="NCBI Taxonomy" id="29376"/>
    <lineage>
        <taxon>Bacteria</taxon>
        <taxon>Bacillati</taxon>
        <taxon>Bacillota</taxon>
        <taxon>Clostridia</taxon>
        <taxon>Eubacteriales</taxon>
        <taxon>Peptococcaceae</taxon>
        <taxon>Desulfofundulus</taxon>
    </lineage>
</organism>
<dbReference type="Gene3D" id="1.10.10.10">
    <property type="entry name" value="Winged helix-like DNA-binding domain superfamily/Winged helix DNA-binding domain"/>
    <property type="match status" value="1"/>
</dbReference>
<dbReference type="GO" id="GO:0000976">
    <property type="term" value="F:transcription cis-regulatory region binding"/>
    <property type="evidence" value="ECO:0007669"/>
    <property type="project" value="TreeGrafter"/>
</dbReference>
<dbReference type="CDD" id="cd00383">
    <property type="entry name" value="trans_reg_C"/>
    <property type="match status" value="1"/>
</dbReference>
<evidence type="ECO:0000259" key="11">
    <source>
        <dbReference type="PROSITE" id="PS51755"/>
    </source>
</evidence>
<evidence type="ECO:0000259" key="10">
    <source>
        <dbReference type="PROSITE" id="PS50110"/>
    </source>
</evidence>
<gene>
    <name evidence="12" type="ORF">GFC01_05115</name>
</gene>
<dbReference type="InterPro" id="IPR001867">
    <property type="entry name" value="OmpR/PhoB-type_DNA-bd"/>
</dbReference>
<dbReference type="GO" id="GO:0032993">
    <property type="term" value="C:protein-DNA complex"/>
    <property type="evidence" value="ECO:0007669"/>
    <property type="project" value="TreeGrafter"/>
</dbReference>
<proteinExistence type="predicted"/>
<dbReference type="PANTHER" id="PTHR48111:SF22">
    <property type="entry name" value="REGULATOR OF RPOS"/>
    <property type="match status" value="1"/>
</dbReference>
<dbReference type="GO" id="GO:0006355">
    <property type="term" value="P:regulation of DNA-templated transcription"/>
    <property type="evidence" value="ECO:0007669"/>
    <property type="project" value="InterPro"/>
</dbReference>
<dbReference type="PANTHER" id="PTHR48111">
    <property type="entry name" value="REGULATOR OF RPOS"/>
    <property type="match status" value="1"/>
</dbReference>
<evidence type="ECO:0000256" key="7">
    <source>
        <dbReference type="ARBA" id="ARBA00024867"/>
    </source>
</evidence>
<dbReference type="InterPro" id="IPR011006">
    <property type="entry name" value="CheY-like_superfamily"/>
</dbReference>
<accession>A0A6N7IQ00</accession>
<keyword evidence="2 8" id="KW-0597">Phosphoprotein</keyword>
<protein>
    <recommendedName>
        <fullName evidence="1">Stage 0 sporulation protein A homolog</fullName>
    </recommendedName>
</protein>
<evidence type="ECO:0000256" key="5">
    <source>
        <dbReference type="ARBA" id="ARBA00023125"/>
    </source>
</evidence>
<dbReference type="CDD" id="cd17574">
    <property type="entry name" value="REC_OmpR"/>
    <property type="match status" value="1"/>
</dbReference>
<feature type="domain" description="OmpR/PhoB-type" evidence="11">
    <location>
        <begin position="135"/>
        <end position="233"/>
    </location>
</feature>
<evidence type="ECO:0000256" key="9">
    <source>
        <dbReference type="PROSITE-ProRule" id="PRU01091"/>
    </source>
</evidence>
<dbReference type="GO" id="GO:0000156">
    <property type="term" value="F:phosphorelay response regulator activity"/>
    <property type="evidence" value="ECO:0007669"/>
    <property type="project" value="TreeGrafter"/>
</dbReference>
<evidence type="ECO:0000256" key="1">
    <source>
        <dbReference type="ARBA" id="ARBA00018672"/>
    </source>
</evidence>
<feature type="modified residue" description="4-aspartylphosphate" evidence="8">
    <location>
        <position position="61"/>
    </location>
</feature>
<dbReference type="FunFam" id="3.40.50.2300:FF:000001">
    <property type="entry name" value="DNA-binding response regulator PhoB"/>
    <property type="match status" value="1"/>
</dbReference>
<keyword evidence="5 9" id="KW-0238">DNA-binding</keyword>
<dbReference type="GO" id="GO:0005829">
    <property type="term" value="C:cytosol"/>
    <property type="evidence" value="ECO:0007669"/>
    <property type="project" value="TreeGrafter"/>
</dbReference>
<evidence type="ECO:0000313" key="12">
    <source>
        <dbReference type="EMBL" id="MQL51649.1"/>
    </source>
</evidence>
<dbReference type="FunFam" id="1.10.10.10:FF:000005">
    <property type="entry name" value="Two-component system response regulator"/>
    <property type="match status" value="1"/>
</dbReference>
<comment type="caution">
    <text evidence="12">The sequence shown here is derived from an EMBL/GenBank/DDBJ whole genome shotgun (WGS) entry which is preliminary data.</text>
</comment>
<name>A0A6N7IQ00_9FIRM</name>
<feature type="domain" description="Response regulatory" evidence="10">
    <location>
        <begin position="12"/>
        <end position="125"/>
    </location>
</feature>
<evidence type="ECO:0000256" key="4">
    <source>
        <dbReference type="ARBA" id="ARBA00023015"/>
    </source>
</evidence>
<dbReference type="SMART" id="SM00448">
    <property type="entry name" value="REC"/>
    <property type="match status" value="1"/>
</dbReference>
<evidence type="ECO:0000256" key="6">
    <source>
        <dbReference type="ARBA" id="ARBA00023163"/>
    </source>
</evidence>
<feature type="DNA-binding region" description="OmpR/PhoB-type" evidence="9">
    <location>
        <begin position="135"/>
        <end position="233"/>
    </location>
</feature>
<evidence type="ECO:0000256" key="3">
    <source>
        <dbReference type="ARBA" id="ARBA00023012"/>
    </source>
</evidence>
<dbReference type="Pfam" id="PF00072">
    <property type="entry name" value="Response_reg"/>
    <property type="match status" value="1"/>
</dbReference>
<keyword evidence="6" id="KW-0804">Transcription</keyword>